<comment type="caution">
    <text evidence="2">The sequence shown here is derived from an EMBL/GenBank/DDBJ whole genome shotgun (WGS) entry which is preliminary data.</text>
</comment>
<feature type="transmembrane region" description="Helical" evidence="1">
    <location>
        <begin position="20"/>
        <end position="36"/>
    </location>
</feature>
<organism evidence="2 3">
    <name type="scientific">Anaeramoeba ignava</name>
    <name type="common">Anaerobic marine amoeba</name>
    <dbReference type="NCBI Taxonomy" id="1746090"/>
    <lineage>
        <taxon>Eukaryota</taxon>
        <taxon>Metamonada</taxon>
        <taxon>Anaeramoebidae</taxon>
        <taxon>Anaeramoeba</taxon>
    </lineage>
</organism>
<gene>
    <name evidence="2" type="ORF">M0811_07095</name>
</gene>
<dbReference type="EMBL" id="JAPDFW010000064">
    <property type="protein sequence ID" value="KAJ5075525.1"/>
    <property type="molecule type" value="Genomic_DNA"/>
</dbReference>
<feature type="transmembrane region" description="Helical" evidence="1">
    <location>
        <begin position="124"/>
        <end position="148"/>
    </location>
</feature>
<evidence type="ECO:0000256" key="1">
    <source>
        <dbReference type="SAM" id="Phobius"/>
    </source>
</evidence>
<reference evidence="2" key="1">
    <citation type="submission" date="2022-10" db="EMBL/GenBank/DDBJ databases">
        <title>Novel sulphate-reducing endosymbionts in the free-living metamonad Anaeramoeba.</title>
        <authorList>
            <person name="Jerlstrom-Hultqvist J."/>
            <person name="Cepicka I."/>
            <person name="Gallot-Lavallee L."/>
            <person name="Salas-Leiva D."/>
            <person name="Curtis B.A."/>
            <person name="Zahonova K."/>
            <person name="Pipaliya S."/>
            <person name="Dacks J."/>
            <person name="Roger A.J."/>
        </authorList>
    </citation>
    <scope>NUCLEOTIDE SEQUENCE</scope>
    <source>
        <strain evidence="2">BMAN</strain>
    </source>
</reference>
<name>A0A9Q0LPH2_ANAIG</name>
<dbReference type="Proteomes" id="UP001149090">
    <property type="component" value="Unassembled WGS sequence"/>
</dbReference>
<dbReference type="AlphaFoldDB" id="A0A9Q0LPH2"/>
<keyword evidence="1" id="KW-0472">Membrane</keyword>
<accession>A0A9Q0LPH2</accession>
<keyword evidence="1 2" id="KW-0812">Transmembrane</keyword>
<feature type="transmembrane region" description="Helical" evidence="1">
    <location>
        <begin position="48"/>
        <end position="78"/>
    </location>
</feature>
<dbReference type="Pfam" id="PF20479">
    <property type="entry name" value="TMEM128"/>
    <property type="match status" value="1"/>
</dbReference>
<keyword evidence="3" id="KW-1185">Reference proteome</keyword>
<protein>
    <submittedName>
        <fullName evidence="2">Transmembrane protein</fullName>
    </submittedName>
</protein>
<dbReference type="InterPro" id="IPR033579">
    <property type="entry name" value="TMEM128"/>
</dbReference>
<sequence length="162" mass="19484">MKNQNQNQNKKSIYKKPKIYIIISFWILTIYIFKKWDLCKTLKQKQTQFSILCLSISLLCLLIFFINFFYLIFYVPFVNQKKINWKNHTSLFEKYGFQIKLTTGSAILSAPFFILSIWDVYNYASLFITIVLWFTLFLTLSLFPFRYLSSKEKNSKKKVDKN</sequence>
<evidence type="ECO:0000313" key="3">
    <source>
        <dbReference type="Proteomes" id="UP001149090"/>
    </source>
</evidence>
<proteinExistence type="predicted"/>
<evidence type="ECO:0000313" key="2">
    <source>
        <dbReference type="EMBL" id="KAJ5075525.1"/>
    </source>
</evidence>
<keyword evidence="1" id="KW-1133">Transmembrane helix</keyword>
<feature type="transmembrane region" description="Helical" evidence="1">
    <location>
        <begin position="99"/>
        <end position="118"/>
    </location>
</feature>